<protein>
    <submittedName>
        <fullName evidence="2">Alpha/Beta hydrolase protein</fullName>
    </submittedName>
</protein>
<evidence type="ECO:0000313" key="3">
    <source>
        <dbReference type="Proteomes" id="UP000193411"/>
    </source>
</evidence>
<dbReference type="SUPFAM" id="SSF53474">
    <property type="entry name" value="alpha/beta-Hydrolases"/>
    <property type="match status" value="1"/>
</dbReference>
<dbReference type="GO" id="GO:0016787">
    <property type="term" value="F:hydrolase activity"/>
    <property type="evidence" value="ECO:0007669"/>
    <property type="project" value="UniProtKB-KW"/>
</dbReference>
<reference evidence="2 3" key="1">
    <citation type="submission" date="2016-07" db="EMBL/GenBank/DDBJ databases">
        <title>Pervasive Adenine N6-methylation of Active Genes in Fungi.</title>
        <authorList>
            <consortium name="DOE Joint Genome Institute"/>
            <person name="Mondo S.J."/>
            <person name="Dannebaum R.O."/>
            <person name="Kuo R.C."/>
            <person name="Labutti K."/>
            <person name="Haridas S."/>
            <person name="Kuo A."/>
            <person name="Salamov A."/>
            <person name="Ahrendt S.R."/>
            <person name="Lipzen A."/>
            <person name="Sullivan W."/>
            <person name="Andreopoulos W.B."/>
            <person name="Clum A."/>
            <person name="Lindquist E."/>
            <person name="Daum C."/>
            <person name="Ramamoorthy G.K."/>
            <person name="Gryganskyi A."/>
            <person name="Culley D."/>
            <person name="Magnuson J.K."/>
            <person name="James T.Y."/>
            <person name="O'Malley M.A."/>
            <person name="Stajich J.E."/>
            <person name="Spatafora J.W."/>
            <person name="Visel A."/>
            <person name="Grigoriev I.V."/>
        </authorList>
    </citation>
    <scope>NUCLEOTIDE SEQUENCE [LARGE SCALE GENOMIC DNA]</scope>
    <source>
        <strain evidence="2 3">PL171</strain>
    </source>
</reference>
<sequence>MTIINGPSQPLCPIGPPSTPHPLAHLLTPPHAQGEWMTVRDGHEVYTRTYRVPSPTPLRGTVTFVHGLGEHCDRYSHIFPLLAEAGYQVHTYDQRGFGRTGIKSGSLGHTGGWDVVMGDVKEAIERNTVPGKPRFLYGQSMGGIIVLDFLRRFGAEVVMNGVIASSPAISTPPDVKPPPPIITAMRLLKPAICWVRLTNPIDPHGFSHDEKIAAAFIADQLNHAYISVDMGESIISAGEHISSMTPDQIAAEFIPDTPLYLVHGDKDPITYAPATYEFAKRAQEAGLKDVTCRRYEGMFHELHNEPSCADELVKGYLEWLNQRS</sequence>
<keyword evidence="3" id="KW-1185">Reference proteome</keyword>
<evidence type="ECO:0000259" key="1">
    <source>
        <dbReference type="Pfam" id="PF12146"/>
    </source>
</evidence>
<keyword evidence="2" id="KW-0378">Hydrolase</keyword>
<dbReference type="STRING" id="765915.A0A1Y2HME6"/>
<proteinExistence type="predicted"/>
<dbReference type="InterPro" id="IPR029058">
    <property type="entry name" value="AB_hydrolase_fold"/>
</dbReference>
<comment type="caution">
    <text evidence="2">The sequence shown here is derived from an EMBL/GenBank/DDBJ whole genome shotgun (WGS) entry which is preliminary data.</text>
</comment>
<name>A0A1Y2HME6_9FUNG</name>
<organism evidence="2 3">
    <name type="scientific">Catenaria anguillulae PL171</name>
    <dbReference type="NCBI Taxonomy" id="765915"/>
    <lineage>
        <taxon>Eukaryota</taxon>
        <taxon>Fungi</taxon>
        <taxon>Fungi incertae sedis</taxon>
        <taxon>Blastocladiomycota</taxon>
        <taxon>Blastocladiomycetes</taxon>
        <taxon>Blastocladiales</taxon>
        <taxon>Catenariaceae</taxon>
        <taxon>Catenaria</taxon>
    </lineage>
</organism>
<dbReference type="EMBL" id="MCFL01000024">
    <property type="protein sequence ID" value="ORZ35144.1"/>
    <property type="molecule type" value="Genomic_DNA"/>
</dbReference>
<feature type="domain" description="Serine aminopeptidase S33" evidence="1">
    <location>
        <begin position="58"/>
        <end position="306"/>
    </location>
</feature>
<gene>
    <name evidence="2" type="ORF">BCR44DRAFT_1435190</name>
</gene>
<dbReference type="Pfam" id="PF12146">
    <property type="entry name" value="Hydrolase_4"/>
    <property type="match status" value="1"/>
</dbReference>
<dbReference type="Proteomes" id="UP000193411">
    <property type="component" value="Unassembled WGS sequence"/>
</dbReference>
<accession>A0A1Y2HME6</accession>
<dbReference type="AlphaFoldDB" id="A0A1Y2HME6"/>
<evidence type="ECO:0000313" key="2">
    <source>
        <dbReference type="EMBL" id="ORZ35144.1"/>
    </source>
</evidence>
<dbReference type="InterPro" id="IPR051044">
    <property type="entry name" value="MAG_DAG_Lipase"/>
</dbReference>
<dbReference type="OrthoDB" id="10249433at2759"/>
<dbReference type="InterPro" id="IPR022742">
    <property type="entry name" value="Hydrolase_4"/>
</dbReference>
<dbReference type="PANTHER" id="PTHR11614">
    <property type="entry name" value="PHOSPHOLIPASE-RELATED"/>
    <property type="match status" value="1"/>
</dbReference>
<dbReference type="Gene3D" id="3.40.50.1820">
    <property type="entry name" value="alpha/beta hydrolase"/>
    <property type="match status" value="1"/>
</dbReference>